<gene>
    <name evidence="2" type="ORF">SAMN04487906_0037</name>
</gene>
<feature type="chain" id="PRO_5010257003" evidence="1">
    <location>
        <begin position="21"/>
        <end position="411"/>
    </location>
</feature>
<proteinExistence type="predicted"/>
<reference evidence="2 3" key="1">
    <citation type="submission" date="2016-10" db="EMBL/GenBank/DDBJ databases">
        <authorList>
            <person name="de Groot N.N."/>
        </authorList>
    </citation>
    <scope>NUCLEOTIDE SEQUENCE [LARGE SCALE GENOMIC DNA]</scope>
    <source>
        <strain evidence="2 3">CGMCC 1.6114</strain>
    </source>
</reference>
<dbReference type="EMBL" id="FPAG01000001">
    <property type="protein sequence ID" value="SFS33421.1"/>
    <property type="molecule type" value="Genomic_DNA"/>
</dbReference>
<evidence type="ECO:0000313" key="2">
    <source>
        <dbReference type="EMBL" id="SFS33421.1"/>
    </source>
</evidence>
<accession>A0A1I6NZN4</accession>
<dbReference type="Pfam" id="PF08309">
    <property type="entry name" value="LVIVD"/>
    <property type="match status" value="1"/>
</dbReference>
<dbReference type="SUPFAM" id="SSF101908">
    <property type="entry name" value="Putative isomerase YbhE"/>
    <property type="match status" value="1"/>
</dbReference>
<name>A0A1I6NZN4_9FLAO</name>
<feature type="signal peptide" evidence="1">
    <location>
        <begin position="1"/>
        <end position="20"/>
    </location>
</feature>
<dbReference type="OrthoDB" id="1521841at2"/>
<dbReference type="InterPro" id="IPR013211">
    <property type="entry name" value="LVIVD"/>
</dbReference>
<dbReference type="AlphaFoldDB" id="A0A1I6NZN4"/>
<protein>
    <submittedName>
        <fullName evidence="2">LVIVD repeat-containing protein</fullName>
    </submittedName>
</protein>
<dbReference type="RefSeq" id="WP_074976171.1">
    <property type="nucleotide sequence ID" value="NZ_FPAG01000001.1"/>
</dbReference>
<evidence type="ECO:0000313" key="3">
    <source>
        <dbReference type="Proteomes" id="UP000183209"/>
    </source>
</evidence>
<sequence>MKTKLILLCFLSLLIASCHSDDEYEVMNVAVPQYKTMETLRSSVDITVPQPVLESGKIYVQEDLVLINDVKEGIHVIDNSDPENPEKIAFVKIPGNMDMEMKGDFLYADSYVDLVVFDLSDLDKIQEITRLEDVFSYYPVFPNDVTIDVVDYSKFPDTEAVIVGWEVKKERREIDGYDTGIFTMDAFSSENSAAVAGQGGSLARFKIVEDYMYSVDSHSIHVFDIKDLEAPKKLNQVHAGFDIETIFNRGEHLFLGSRSGMFVFDLSVPSAPNYIAEFLHGTACDPVVVDGDYAYITLRGGNSCGAFESSLQIVDVTDIANPFLVKSYSMDGPYGLGVKDDMLFVCDGESGLKVYDKTNVEDLQLINHLEGMMTYDVIPMQEILMMIGEQRLYQYSYQEDGVKLISQFSLD</sequence>
<keyword evidence="1" id="KW-0732">Signal</keyword>
<dbReference type="Proteomes" id="UP000183209">
    <property type="component" value="Unassembled WGS sequence"/>
</dbReference>
<dbReference type="PROSITE" id="PS51257">
    <property type="entry name" value="PROKAR_LIPOPROTEIN"/>
    <property type="match status" value="1"/>
</dbReference>
<evidence type="ECO:0000256" key="1">
    <source>
        <dbReference type="SAM" id="SignalP"/>
    </source>
</evidence>
<organism evidence="2 3">
    <name type="scientific">Zhouia amylolytica</name>
    <dbReference type="NCBI Taxonomy" id="376730"/>
    <lineage>
        <taxon>Bacteria</taxon>
        <taxon>Pseudomonadati</taxon>
        <taxon>Bacteroidota</taxon>
        <taxon>Flavobacteriia</taxon>
        <taxon>Flavobacteriales</taxon>
        <taxon>Flavobacteriaceae</taxon>
        <taxon>Zhouia</taxon>
    </lineage>
</organism>